<reference evidence="18 19" key="1">
    <citation type="submission" date="2024-01" db="EMBL/GenBank/DDBJ databases">
        <authorList>
            <consortium name="Genoscope - CEA"/>
            <person name="William W."/>
        </authorList>
    </citation>
    <scope>NUCLEOTIDE SEQUENCE [LARGE SCALE GENOMIC DNA]</scope>
    <source>
        <strain evidence="18 19">29B2s-10</strain>
    </source>
</reference>
<evidence type="ECO:0000259" key="17">
    <source>
        <dbReference type="SMART" id="SM01056"/>
    </source>
</evidence>
<keyword evidence="5" id="KW-0134">Cell wall</keyword>
<proteinExistence type="inferred from homology"/>
<evidence type="ECO:0000256" key="3">
    <source>
        <dbReference type="ARBA" id="ARBA00007021"/>
    </source>
</evidence>
<organism evidence="18 19">
    <name type="scientific">[Candida] anglica</name>
    <dbReference type="NCBI Taxonomy" id="148631"/>
    <lineage>
        <taxon>Eukaryota</taxon>
        <taxon>Fungi</taxon>
        <taxon>Dikarya</taxon>
        <taxon>Ascomycota</taxon>
        <taxon>Saccharomycotina</taxon>
        <taxon>Pichiomycetes</taxon>
        <taxon>Debaryomycetaceae</taxon>
        <taxon>Kurtzmaniella</taxon>
    </lineage>
</organism>
<dbReference type="InterPro" id="IPR033504">
    <property type="entry name" value="ALS"/>
</dbReference>
<evidence type="ECO:0000256" key="4">
    <source>
        <dbReference type="ARBA" id="ARBA00022475"/>
    </source>
</evidence>
<dbReference type="Gene3D" id="2.60.40.1280">
    <property type="match status" value="1"/>
</dbReference>
<keyword evidence="12" id="KW-0472">Membrane</keyword>
<keyword evidence="14" id="KW-0325">Glycoprotein</keyword>
<evidence type="ECO:0000256" key="13">
    <source>
        <dbReference type="ARBA" id="ARBA00023157"/>
    </source>
</evidence>
<dbReference type="InterPro" id="IPR043063">
    <property type="entry name" value="Agglutinin-like_N_N2"/>
</dbReference>
<accession>A0ABP0EHH6</accession>
<comment type="subcellular location">
    <subcellularLocation>
        <location evidence="2">Cell membrane</location>
        <topology evidence="2">Lipid-anchor</topology>
        <topology evidence="2">GPI-anchor</topology>
    </subcellularLocation>
    <subcellularLocation>
        <location evidence="1">Secreted</location>
        <location evidence="1">Cell wall</location>
    </subcellularLocation>
</comment>
<evidence type="ECO:0000256" key="9">
    <source>
        <dbReference type="ARBA" id="ARBA00022737"/>
    </source>
</evidence>
<dbReference type="InterPro" id="IPR008440">
    <property type="entry name" value="Agglutinin-like_ALS_rpt"/>
</dbReference>
<dbReference type="Proteomes" id="UP001497600">
    <property type="component" value="Chromosome E"/>
</dbReference>
<keyword evidence="11" id="KW-0843">Virulence</keyword>
<keyword evidence="9" id="KW-0677">Repeat</keyword>
<evidence type="ECO:0000313" key="18">
    <source>
        <dbReference type="EMBL" id="CAK7908601.1"/>
    </source>
</evidence>
<keyword evidence="8 16" id="KW-0732">Signal</keyword>
<keyword evidence="4" id="KW-1003">Cell membrane</keyword>
<evidence type="ECO:0000256" key="5">
    <source>
        <dbReference type="ARBA" id="ARBA00022512"/>
    </source>
</evidence>
<keyword evidence="13" id="KW-1015">Disulfide bond</keyword>
<feature type="chain" id="PRO_5046890489" description="Agglutinin-like protein N-terminal domain-containing protein" evidence="16">
    <location>
        <begin position="19"/>
        <end position="698"/>
    </location>
</feature>
<evidence type="ECO:0000256" key="16">
    <source>
        <dbReference type="SAM" id="SignalP"/>
    </source>
</evidence>
<dbReference type="SMART" id="SM01056">
    <property type="entry name" value="Candida_ALS_N"/>
    <property type="match status" value="1"/>
</dbReference>
<protein>
    <recommendedName>
        <fullName evidence="17">Agglutinin-like protein N-terminal domain-containing protein</fullName>
    </recommendedName>
</protein>
<evidence type="ECO:0000256" key="7">
    <source>
        <dbReference type="ARBA" id="ARBA00022622"/>
    </source>
</evidence>
<dbReference type="SUPFAM" id="SSF49401">
    <property type="entry name" value="Bacterial adhesins"/>
    <property type="match status" value="1"/>
</dbReference>
<dbReference type="EMBL" id="OZ004257">
    <property type="protein sequence ID" value="CAK7908601.1"/>
    <property type="molecule type" value="Genomic_DNA"/>
</dbReference>
<evidence type="ECO:0000256" key="10">
    <source>
        <dbReference type="ARBA" id="ARBA00022889"/>
    </source>
</evidence>
<dbReference type="PANTHER" id="PTHR33793:SF2">
    <property type="entry name" value="AGGLUTININ-LIKE PROTEIN 6"/>
    <property type="match status" value="1"/>
</dbReference>
<keyword evidence="7" id="KW-0336">GPI-anchor</keyword>
<feature type="signal peptide" evidence="16">
    <location>
        <begin position="1"/>
        <end position="18"/>
    </location>
</feature>
<evidence type="ECO:0000256" key="14">
    <source>
        <dbReference type="ARBA" id="ARBA00023180"/>
    </source>
</evidence>
<evidence type="ECO:0000256" key="2">
    <source>
        <dbReference type="ARBA" id="ARBA00004609"/>
    </source>
</evidence>
<comment type="similarity">
    <text evidence="3">Belongs to the ALS family.</text>
</comment>
<name>A0ABP0EHH6_9ASCO</name>
<evidence type="ECO:0000256" key="15">
    <source>
        <dbReference type="ARBA" id="ARBA00023288"/>
    </source>
</evidence>
<evidence type="ECO:0000256" key="1">
    <source>
        <dbReference type="ARBA" id="ARBA00004191"/>
    </source>
</evidence>
<keyword evidence="15" id="KW-0449">Lipoprotein</keyword>
<evidence type="ECO:0000256" key="11">
    <source>
        <dbReference type="ARBA" id="ARBA00023026"/>
    </source>
</evidence>
<evidence type="ECO:0000256" key="8">
    <source>
        <dbReference type="ARBA" id="ARBA00022729"/>
    </source>
</evidence>
<dbReference type="InterPro" id="IPR008966">
    <property type="entry name" value="Adhesion_dom_sf"/>
</dbReference>
<keyword evidence="19" id="KW-1185">Reference proteome</keyword>
<dbReference type="InterPro" id="IPR011252">
    <property type="entry name" value="Fibrogen-bd_dom1"/>
</dbReference>
<keyword evidence="6" id="KW-0964">Secreted</keyword>
<dbReference type="Gene3D" id="2.60.40.2430">
    <property type="entry name" value="Agglutinin-like protein, N-terminal domain, N2 subdomain"/>
    <property type="match status" value="1"/>
</dbReference>
<gene>
    <name evidence="18" type="ORF">CAAN4_E10968</name>
</gene>
<keyword evidence="10" id="KW-0130">Cell adhesion</keyword>
<feature type="domain" description="Agglutinin-like protein N-terminal" evidence="17">
    <location>
        <begin position="54"/>
        <end position="305"/>
    </location>
</feature>
<evidence type="ECO:0000256" key="12">
    <source>
        <dbReference type="ARBA" id="ARBA00023136"/>
    </source>
</evidence>
<sequence>MNLWLGIFWLILANTIYAKQIAGVFTSLDSITFQNPGGYPDNIPTSPSWIASISWFIDGSTMSAGDTFTLHMPYVYKFTAATSTVNLNVNNVAYATCTYSPGGVLVNYSELECVISDAVSSSSQASGYLSVPFVFQNGWGHAPNDIEAANQFVAGTNSVVWTDGYKQLSTTVNFDAGRSTYSTSDQLPTNQLVYSSKSDPPLQRMRHYVLSGSCGNDGMRSGTFGLTFSANTIDCTQAYVGITNDVNDWFYPKSYQPYTVSGSCQDSSYVVTYNNIPAGYRVFMDLFIKEPANSGTVSYTNTYFCGDSQTETNSDASVNWGPVKVGPVGGAGQVIQLVTKTWTGSVTEVTTLPYTSDVDYTKTIEIDLPIPTITTTLTGSDNEIRTKTFPGTPGGTGTVEVFTPPHLTTVTTPWTGTSTSYSTVTPSNSDGTTTVEVYTPPHLTTVTTPWTGTTTSYSTITPSNSDGTTTVEVYTPPHLTTVTTPWTGTTTSYSTVTPSNSDGTTTVEVYTPPHLTTVTTPWTGTTTSYSTVIPSNSDGTTTVEVYTPPHLTTVTTPWTGTTTSYSTVIPSNSDGTTTVEVYTPPHLTTVTTPWTGTTTSYSTVIPSNSGGTTTVEVFTPFTSSSLSSSLSHSVPGFSFSWSNSSYSHGKTMELSTPSTAVSSLSSVVGISTSVMEPSMITASTTVISGAVGGETPIS</sequence>
<evidence type="ECO:0000256" key="6">
    <source>
        <dbReference type="ARBA" id="ARBA00022525"/>
    </source>
</evidence>
<dbReference type="Pfam" id="PF05792">
    <property type="entry name" value="Candida_ALS"/>
    <property type="match status" value="8"/>
</dbReference>
<dbReference type="Pfam" id="PF11766">
    <property type="entry name" value="Candida_ALS_N"/>
    <property type="match status" value="1"/>
</dbReference>
<dbReference type="PANTHER" id="PTHR33793">
    <property type="entry name" value="ALPHA-AGGLUTININ"/>
    <property type="match status" value="1"/>
</dbReference>
<evidence type="ECO:0000313" key="19">
    <source>
        <dbReference type="Proteomes" id="UP001497600"/>
    </source>
</evidence>
<dbReference type="InterPro" id="IPR024672">
    <property type="entry name" value="Agglutinin-like_N"/>
</dbReference>